<dbReference type="InterPro" id="IPR035986">
    <property type="entry name" value="PKD_dom_sf"/>
</dbReference>
<dbReference type="AlphaFoldDB" id="A0AAW9RTN7"/>
<feature type="chain" id="PRO_5043600548" evidence="1">
    <location>
        <begin position="22"/>
        <end position="284"/>
    </location>
</feature>
<dbReference type="CDD" id="cd00146">
    <property type="entry name" value="PKD"/>
    <property type="match status" value="1"/>
</dbReference>
<name>A0AAW9RTN7_9BACT</name>
<evidence type="ECO:0000313" key="4">
    <source>
        <dbReference type="Proteomes" id="UP001403385"/>
    </source>
</evidence>
<dbReference type="InterPro" id="IPR022409">
    <property type="entry name" value="PKD/Chitinase_dom"/>
</dbReference>
<gene>
    <name evidence="3" type="ORF">AAG747_00760</name>
</gene>
<evidence type="ECO:0000256" key="1">
    <source>
        <dbReference type="SAM" id="SignalP"/>
    </source>
</evidence>
<dbReference type="Pfam" id="PF22352">
    <property type="entry name" value="K319L-like_PKD"/>
    <property type="match status" value="1"/>
</dbReference>
<feature type="signal peptide" evidence="1">
    <location>
        <begin position="1"/>
        <end position="21"/>
    </location>
</feature>
<proteinExistence type="predicted"/>
<accession>A0AAW9RTN7</accession>
<feature type="domain" description="PKD" evidence="2">
    <location>
        <begin position="34"/>
        <end position="119"/>
    </location>
</feature>
<dbReference type="Gene3D" id="2.60.40.10">
    <property type="entry name" value="Immunoglobulins"/>
    <property type="match status" value="1"/>
</dbReference>
<keyword evidence="4" id="KW-1185">Reference proteome</keyword>
<dbReference type="InterPro" id="IPR000601">
    <property type="entry name" value="PKD_dom"/>
</dbReference>
<dbReference type="RefSeq" id="WP_346819202.1">
    <property type="nucleotide sequence ID" value="NZ_JBDKWZ010000001.1"/>
</dbReference>
<evidence type="ECO:0000259" key="2">
    <source>
        <dbReference type="PROSITE" id="PS50093"/>
    </source>
</evidence>
<dbReference type="Pfam" id="PF14224">
    <property type="entry name" value="DUF4331"/>
    <property type="match status" value="1"/>
</dbReference>
<dbReference type="Proteomes" id="UP001403385">
    <property type="component" value="Unassembled WGS sequence"/>
</dbReference>
<comment type="caution">
    <text evidence="3">The sequence shown here is derived from an EMBL/GenBank/DDBJ whole genome shotgun (WGS) entry which is preliminary data.</text>
</comment>
<dbReference type="InterPro" id="IPR025566">
    <property type="entry name" value="DUF4331"/>
</dbReference>
<reference evidence="3 4" key="1">
    <citation type="submission" date="2024-04" db="EMBL/GenBank/DDBJ databases">
        <title>Novel genus in family Flammeovirgaceae.</title>
        <authorList>
            <person name="Nguyen T.H."/>
            <person name="Vuong T.Q."/>
            <person name="Le H."/>
            <person name="Kim S.-G."/>
        </authorList>
    </citation>
    <scope>NUCLEOTIDE SEQUENCE [LARGE SCALE GENOMIC DNA]</scope>
    <source>
        <strain evidence="3 4">JCM 23209</strain>
    </source>
</reference>
<dbReference type="SMART" id="SM00089">
    <property type="entry name" value="PKD"/>
    <property type="match status" value="1"/>
</dbReference>
<dbReference type="PROSITE" id="PS51257">
    <property type="entry name" value="PROKAR_LIPOPROTEIN"/>
    <property type="match status" value="1"/>
</dbReference>
<dbReference type="SUPFAM" id="SSF49299">
    <property type="entry name" value="PKD domain"/>
    <property type="match status" value="1"/>
</dbReference>
<evidence type="ECO:0000313" key="3">
    <source>
        <dbReference type="EMBL" id="MEN7546415.1"/>
    </source>
</evidence>
<dbReference type="InterPro" id="IPR013783">
    <property type="entry name" value="Ig-like_fold"/>
</dbReference>
<dbReference type="EMBL" id="JBDKWZ010000001">
    <property type="protein sequence ID" value="MEN7546415.1"/>
    <property type="molecule type" value="Genomic_DNA"/>
</dbReference>
<organism evidence="3 4">
    <name type="scientific">Rapidithrix thailandica</name>
    <dbReference type="NCBI Taxonomy" id="413964"/>
    <lineage>
        <taxon>Bacteria</taxon>
        <taxon>Pseudomonadati</taxon>
        <taxon>Bacteroidota</taxon>
        <taxon>Cytophagia</taxon>
        <taxon>Cytophagales</taxon>
        <taxon>Flammeovirgaceae</taxon>
        <taxon>Rapidithrix</taxon>
    </lineage>
</organism>
<sequence length="284" mass="30057">MKNLNKIVACLWIMSVLMTMACKDDDDDVAPRNEPKASAGDSQSVDLEKRVILDGSASMGSSLTYAWELTDPNGSNATLTGLDTDMPSFIAKMAGTYTATLTVSNSEGSNTASVNIVVTNPEYVLADQMGRPAINTVFNFFGDAEAKNNYNQTLPSEGAGNAMAFEGILDALQEYIGLDSESYTNVLGLDNTTTATVLATDVLGSNKTAASTYGPSDLNNIKVGENVLNGRGLSDDVVDVTLILALAGNDLNNLNDTQKGLISDNVQANDKAFLTQFPYLASPH</sequence>
<protein>
    <submittedName>
        <fullName evidence="3">DUF4331 family protein</fullName>
    </submittedName>
</protein>
<dbReference type="PROSITE" id="PS50093">
    <property type="entry name" value="PKD"/>
    <property type="match status" value="1"/>
</dbReference>
<keyword evidence="1" id="KW-0732">Signal</keyword>